<keyword evidence="5 7" id="KW-0808">Transferase</keyword>
<feature type="binding site" evidence="5">
    <location>
        <begin position="12"/>
        <end position="17"/>
    </location>
    <ligand>
        <name>ATP</name>
        <dbReference type="ChEBI" id="CHEBI:30616"/>
    </ligand>
</feature>
<dbReference type="InterPro" id="IPR001977">
    <property type="entry name" value="Depp_CoAkinase"/>
</dbReference>
<gene>
    <name evidence="5 7" type="primary">coaE</name>
    <name evidence="7" type="ORF">PZA18_08220</name>
</gene>
<reference evidence="7" key="1">
    <citation type="submission" date="2023-03" db="EMBL/GenBank/DDBJ databases">
        <title>Chitinimonas shenzhenensis gen. nov., sp. nov., a novel member of family Burkholderiaceae isolated from activated sludge collected in Shen Zhen, China.</title>
        <authorList>
            <person name="Wang X."/>
        </authorList>
    </citation>
    <scope>NUCLEOTIDE SEQUENCE</scope>
    <source>
        <strain evidence="7">DQS-5</strain>
    </source>
</reference>
<sequence>MKPIIGLTGGIGCGKSTVAEWFVELGAALIDTDVIAHEMSRSGSPAMQDVASVFGPEFLTGDGALDRVKMRQLVFADSEKRKQLESIFHPRIRAEVMRRIQQVSNDAPYILLAVPLLFESNAYADVVARSLVVDCSEETQIQRVMDRSSMTEAQVRAIIASQMSRSERVNRATDLIDNGRSLEHARQQVLALHDHYTRMGSR</sequence>
<comment type="function">
    <text evidence="5">Catalyzes the phosphorylation of the 3'-hydroxyl group of dephosphocoenzyme A to form coenzyme A.</text>
</comment>
<dbReference type="SUPFAM" id="SSF52540">
    <property type="entry name" value="P-loop containing nucleoside triphosphate hydrolases"/>
    <property type="match status" value="1"/>
</dbReference>
<dbReference type="PANTHER" id="PTHR10695:SF46">
    <property type="entry name" value="BIFUNCTIONAL COENZYME A SYNTHASE-RELATED"/>
    <property type="match status" value="1"/>
</dbReference>
<dbReference type="GO" id="GO:0004140">
    <property type="term" value="F:dephospho-CoA kinase activity"/>
    <property type="evidence" value="ECO:0007669"/>
    <property type="project" value="UniProtKB-EC"/>
</dbReference>
<dbReference type="Proteomes" id="UP001172778">
    <property type="component" value="Unassembled WGS sequence"/>
</dbReference>
<dbReference type="EMBL" id="JARRAF010000007">
    <property type="protein sequence ID" value="MDK2124029.1"/>
    <property type="molecule type" value="Genomic_DNA"/>
</dbReference>
<comment type="subcellular location">
    <subcellularLocation>
        <location evidence="5">Cytoplasm</location>
    </subcellularLocation>
</comment>
<keyword evidence="2 5" id="KW-0547">Nucleotide-binding</keyword>
<dbReference type="HAMAP" id="MF_00376">
    <property type="entry name" value="Dephospho_CoA_kinase"/>
    <property type="match status" value="1"/>
</dbReference>
<dbReference type="RefSeq" id="WP_284100333.1">
    <property type="nucleotide sequence ID" value="NZ_JARRAF010000007.1"/>
</dbReference>
<comment type="similarity">
    <text evidence="1 5">Belongs to the CoaE family.</text>
</comment>
<dbReference type="CDD" id="cd02022">
    <property type="entry name" value="DPCK"/>
    <property type="match status" value="1"/>
</dbReference>
<dbReference type="Gene3D" id="3.40.50.300">
    <property type="entry name" value="P-loop containing nucleotide triphosphate hydrolases"/>
    <property type="match status" value="1"/>
</dbReference>
<keyword evidence="5" id="KW-0963">Cytoplasm</keyword>
<evidence type="ECO:0000256" key="1">
    <source>
        <dbReference type="ARBA" id="ARBA00009018"/>
    </source>
</evidence>
<comment type="caution">
    <text evidence="7">The sequence shown here is derived from an EMBL/GenBank/DDBJ whole genome shotgun (WGS) entry which is preliminary data.</text>
</comment>
<evidence type="ECO:0000256" key="4">
    <source>
        <dbReference type="ARBA" id="ARBA00022993"/>
    </source>
</evidence>
<evidence type="ECO:0000256" key="6">
    <source>
        <dbReference type="NCBIfam" id="TIGR00152"/>
    </source>
</evidence>
<keyword evidence="5 7" id="KW-0418">Kinase</keyword>
<proteinExistence type="inferred from homology"/>
<keyword evidence="3 5" id="KW-0067">ATP-binding</keyword>
<dbReference type="EC" id="2.7.1.24" evidence="5 6"/>
<evidence type="ECO:0000313" key="7">
    <source>
        <dbReference type="EMBL" id="MDK2124029.1"/>
    </source>
</evidence>
<keyword evidence="8" id="KW-1185">Reference proteome</keyword>
<dbReference type="NCBIfam" id="TIGR00152">
    <property type="entry name" value="dephospho-CoA kinase"/>
    <property type="match status" value="1"/>
</dbReference>
<protein>
    <recommendedName>
        <fullName evidence="5 6">Dephospho-CoA kinase</fullName>
        <ecNumber evidence="5 6">2.7.1.24</ecNumber>
    </recommendedName>
    <alternativeName>
        <fullName evidence="5">Dephosphocoenzyme A kinase</fullName>
    </alternativeName>
</protein>
<organism evidence="7 8">
    <name type="scientific">Parachitinimonas caeni</name>
    <dbReference type="NCBI Taxonomy" id="3031301"/>
    <lineage>
        <taxon>Bacteria</taxon>
        <taxon>Pseudomonadati</taxon>
        <taxon>Pseudomonadota</taxon>
        <taxon>Betaproteobacteria</taxon>
        <taxon>Neisseriales</taxon>
        <taxon>Chitinibacteraceae</taxon>
        <taxon>Parachitinimonas</taxon>
    </lineage>
</organism>
<dbReference type="PANTHER" id="PTHR10695">
    <property type="entry name" value="DEPHOSPHO-COA KINASE-RELATED"/>
    <property type="match status" value="1"/>
</dbReference>
<dbReference type="InterPro" id="IPR027417">
    <property type="entry name" value="P-loop_NTPase"/>
</dbReference>
<evidence type="ECO:0000256" key="5">
    <source>
        <dbReference type="HAMAP-Rule" id="MF_00376"/>
    </source>
</evidence>
<dbReference type="PROSITE" id="PS51219">
    <property type="entry name" value="DPCK"/>
    <property type="match status" value="1"/>
</dbReference>
<evidence type="ECO:0000256" key="3">
    <source>
        <dbReference type="ARBA" id="ARBA00022840"/>
    </source>
</evidence>
<comment type="catalytic activity">
    <reaction evidence="5">
        <text>3'-dephospho-CoA + ATP = ADP + CoA + H(+)</text>
        <dbReference type="Rhea" id="RHEA:18245"/>
        <dbReference type="ChEBI" id="CHEBI:15378"/>
        <dbReference type="ChEBI" id="CHEBI:30616"/>
        <dbReference type="ChEBI" id="CHEBI:57287"/>
        <dbReference type="ChEBI" id="CHEBI:57328"/>
        <dbReference type="ChEBI" id="CHEBI:456216"/>
        <dbReference type="EC" id="2.7.1.24"/>
    </reaction>
</comment>
<name>A0ABT7DW04_9NEIS</name>
<keyword evidence="4 5" id="KW-0173">Coenzyme A biosynthesis</keyword>
<accession>A0ABT7DW04</accession>
<comment type="pathway">
    <text evidence="5">Cofactor biosynthesis; coenzyme A biosynthesis; CoA from (R)-pantothenate: step 5/5.</text>
</comment>
<dbReference type="Pfam" id="PF01121">
    <property type="entry name" value="CoaE"/>
    <property type="match status" value="1"/>
</dbReference>
<evidence type="ECO:0000256" key="2">
    <source>
        <dbReference type="ARBA" id="ARBA00022741"/>
    </source>
</evidence>
<evidence type="ECO:0000313" key="8">
    <source>
        <dbReference type="Proteomes" id="UP001172778"/>
    </source>
</evidence>